<evidence type="ECO:0000256" key="1">
    <source>
        <dbReference type="SAM" id="MobiDB-lite"/>
    </source>
</evidence>
<evidence type="ECO:0000313" key="2">
    <source>
        <dbReference type="EMBL" id="JAT50291.1"/>
    </source>
</evidence>
<feature type="region of interest" description="Disordered" evidence="1">
    <location>
        <begin position="146"/>
        <end position="166"/>
    </location>
</feature>
<proteinExistence type="predicted"/>
<gene>
    <name evidence="2" type="ORF">g.437</name>
</gene>
<organism evidence="2">
    <name type="scientific">Anthurium amnicola</name>
    <dbReference type="NCBI Taxonomy" id="1678845"/>
    <lineage>
        <taxon>Eukaryota</taxon>
        <taxon>Viridiplantae</taxon>
        <taxon>Streptophyta</taxon>
        <taxon>Embryophyta</taxon>
        <taxon>Tracheophyta</taxon>
        <taxon>Spermatophyta</taxon>
        <taxon>Magnoliopsida</taxon>
        <taxon>Liliopsida</taxon>
        <taxon>Araceae</taxon>
        <taxon>Pothoideae</taxon>
        <taxon>Potheae</taxon>
        <taxon>Anthurium</taxon>
    </lineage>
</organism>
<feature type="region of interest" description="Disordered" evidence="1">
    <location>
        <begin position="1"/>
        <end position="20"/>
    </location>
</feature>
<accession>A0A1D1Y6M6</accession>
<dbReference type="AlphaFoldDB" id="A0A1D1Y6M6"/>
<sequence>MTTENISSPPLSTPPPSPPSPHFPQTVVSYIWIDSICINVQSNICSHDILLRPLSSESIIRRCSGNNCTNSFLLLRMSLNDSKTDWPECHIAQCLLHKPDWTKISKLASQVFENAKIKTFFAKLRSTVEAKWSKYAEKFVHVNPGLQRRRQQNRSQIQKVRKQRSSKVKVVGEINGNCEDYMKRGDKLIRSINEESKTNKVDEGVAAAKYSKKQDELHQQEQLQQFQQSYQQYQQSQHQPNLQLHGINGNNTSNHNASQDNTRTRVLSGGNVSGIWSQFTPGPFQDLSYLVHRPPLYQASQSQYGYITSPIRPPAQVLDNRTATYGQILLPSTVMNVPSFYQPIDLVTDLRHDI</sequence>
<feature type="compositionally biased region" description="Pro residues" evidence="1">
    <location>
        <begin position="11"/>
        <end position="20"/>
    </location>
</feature>
<feature type="compositionally biased region" description="Polar residues" evidence="1">
    <location>
        <begin position="248"/>
        <end position="263"/>
    </location>
</feature>
<dbReference type="EMBL" id="GDJX01017645">
    <property type="protein sequence ID" value="JAT50291.1"/>
    <property type="molecule type" value="Transcribed_RNA"/>
</dbReference>
<reference evidence="2" key="1">
    <citation type="submission" date="2015-07" db="EMBL/GenBank/DDBJ databases">
        <title>Transcriptome Assembly of Anthurium amnicola.</title>
        <authorList>
            <person name="Suzuki J."/>
        </authorList>
    </citation>
    <scope>NUCLEOTIDE SEQUENCE</scope>
</reference>
<name>A0A1D1Y6M6_9ARAE</name>
<feature type="region of interest" description="Disordered" evidence="1">
    <location>
        <begin position="243"/>
        <end position="263"/>
    </location>
</feature>
<protein>
    <submittedName>
        <fullName evidence="2">Uncharacterized protein</fullName>
    </submittedName>
</protein>